<sequence>MFDVTALGEVLIDFTECGHNPDTGMALFERNPGGAPANVAAAVSRLAGRAAFIGKVGEDMHGAYLKKTLDEIGVDTSGVSVDAGAFTTLAFVSLEPSGERVFSFARKPGADTCLTAEDIPTELLTGSRILHFGSLSLTNEPAHSATLYAVAMAKKSGAIISYDPNDRPLLWDSRERARKVMRSVLPQVDVIKISDEETELLTGAADPEEASRRLIEQGIGCVVVTLGAKGALVRTAAQAEQSEIVPGFASKVADTTGAGDSFWGSFLYQIAQSGKRPGKLTLAEAAQFARFGNAVASLCVEKRGAIPAMPDMDTVRARLEGRA</sequence>
<dbReference type="CDD" id="cd01167">
    <property type="entry name" value="bac_FRK"/>
    <property type="match status" value="1"/>
</dbReference>
<dbReference type="Pfam" id="PF00294">
    <property type="entry name" value="PfkB"/>
    <property type="match status" value="1"/>
</dbReference>
<dbReference type="AlphaFoldDB" id="A0A1Y4L8Y3"/>
<evidence type="ECO:0000313" key="8">
    <source>
        <dbReference type="Proteomes" id="UP000195897"/>
    </source>
</evidence>
<protein>
    <submittedName>
        <fullName evidence="7">Carbohydrate kinase</fullName>
    </submittedName>
</protein>
<name>A0A1Y4L8Y3_9FIRM</name>
<keyword evidence="3" id="KW-0547">Nucleotide-binding</keyword>
<dbReference type="InterPro" id="IPR050306">
    <property type="entry name" value="PfkB_Carbo_kinase"/>
</dbReference>
<dbReference type="PRINTS" id="PR00990">
    <property type="entry name" value="RIBOKINASE"/>
</dbReference>
<keyword evidence="5" id="KW-0067">ATP-binding</keyword>
<dbReference type="InterPro" id="IPR011611">
    <property type="entry name" value="PfkB_dom"/>
</dbReference>
<gene>
    <name evidence="7" type="ORF">B5F17_06320</name>
</gene>
<evidence type="ECO:0000256" key="1">
    <source>
        <dbReference type="ARBA" id="ARBA00010688"/>
    </source>
</evidence>
<dbReference type="InterPro" id="IPR002139">
    <property type="entry name" value="Ribo/fructo_kinase"/>
</dbReference>
<reference evidence="8" key="1">
    <citation type="submission" date="2017-04" db="EMBL/GenBank/DDBJ databases">
        <title>Function of individual gut microbiota members based on whole genome sequencing of pure cultures obtained from chicken caecum.</title>
        <authorList>
            <person name="Medvecky M."/>
            <person name="Cejkova D."/>
            <person name="Polansky O."/>
            <person name="Karasova D."/>
            <person name="Kubasova T."/>
            <person name="Cizek A."/>
            <person name="Rychlik I."/>
        </authorList>
    </citation>
    <scope>NUCLEOTIDE SEQUENCE [LARGE SCALE GENOMIC DNA]</scope>
    <source>
        <strain evidence="8">An180</strain>
    </source>
</reference>
<keyword evidence="2" id="KW-0808">Transferase</keyword>
<dbReference type="PANTHER" id="PTHR43085:SF1">
    <property type="entry name" value="PSEUDOURIDINE KINASE-RELATED"/>
    <property type="match status" value="1"/>
</dbReference>
<evidence type="ECO:0000256" key="4">
    <source>
        <dbReference type="ARBA" id="ARBA00022777"/>
    </source>
</evidence>
<accession>A0A1Y4L8Y3</accession>
<evidence type="ECO:0000313" key="7">
    <source>
        <dbReference type="EMBL" id="OUP53184.1"/>
    </source>
</evidence>
<dbReference type="RefSeq" id="WP_087372015.1">
    <property type="nucleotide sequence ID" value="NZ_NFKK01000005.1"/>
</dbReference>
<dbReference type="Proteomes" id="UP000195897">
    <property type="component" value="Unassembled WGS sequence"/>
</dbReference>
<dbReference type="PANTHER" id="PTHR43085">
    <property type="entry name" value="HEXOKINASE FAMILY MEMBER"/>
    <property type="match status" value="1"/>
</dbReference>
<evidence type="ECO:0000256" key="2">
    <source>
        <dbReference type="ARBA" id="ARBA00022679"/>
    </source>
</evidence>
<dbReference type="GO" id="GO:0005524">
    <property type="term" value="F:ATP binding"/>
    <property type="evidence" value="ECO:0007669"/>
    <property type="project" value="UniProtKB-KW"/>
</dbReference>
<organism evidence="7 8">
    <name type="scientific">Butyricicoccus pullicaecorum</name>
    <dbReference type="NCBI Taxonomy" id="501571"/>
    <lineage>
        <taxon>Bacteria</taxon>
        <taxon>Bacillati</taxon>
        <taxon>Bacillota</taxon>
        <taxon>Clostridia</taxon>
        <taxon>Eubacteriales</taxon>
        <taxon>Butyricicoccaceae</taxon>
        <taxon>Butyricicoccus</taxon>
    </lineage>
</organism>
<keyword evidence="4 7" id="KW-0418">Kinase</keyword>
<evidence type="ECO:0000256" key="3">
    <source>
        <dbReference type="ARBA" id="ARBA00022741"/>
    </source>
</evidence>
<comment type="caution">
    <text evidence="7">The sequence shown here is derived from an EMBL/GenBank/DDBJ whole genome shotgun (WGS) entry which is preliminary data.</text>
</comment>
<dbReference type="SUPFAM" id="SSF53613">
    <property type="entry name" value="Ribokinase-like"/>
    <property type="match status" value="1"/>
</dbReference>
<dbReference type="GO" id="GO:0016301">
    <property type="term" value="F:kinase activity"/>
    <property type="evidence" value="ECO:0007669"/>
    <property type="project" value="UniProtKB-KW"/>
</dbReference>
<proteinExistence type="inferred from homology"/>
<dbReference type="InterPro" id="IPR029056">
    <property type="entry name" value="Ribokinase-like"/>
</dbReference>
<dbReference type="Gene3D" id="3.40.1190.20">
    <property type="match status" value="1"/>
</dbReference>
<dbReference type="EMBL" id="NFKK01000005">
    <property type="protein sequence ID" value="OUP53184.1"/>
    <property type="molecule type" value="Genomic_DNA"/>
</dbReference>
<comment type="similarity">
    <text evidence="1">Belongs to the carbohydrate kinase PfkB family.</text>
</comment>
<evidence type="ECO:0000256" key="5">
    <source>
        <dbReference type="ARBA" id="ARBA00022840"/>
    </source>
</evidence>
<feature type="domain" description="Carbohydrate kinase PfkB" evidence="6">
    <location>
        <begin position="2"/>
        <end position="311"/>
    </location>
</feature>
<evidence type="ECO:0000259" key="6">
    <source>
        <dbReference type="Pfam" id="PF00294"/>
    </source>
</evidence>